<sequence length="512" mass="57728">MSLSIYFADLAVIVGTLWLWARANAYHRTKQRVSALPILSYAFAPFKFPGMLFPSTDTNPGTLFPWRNRGHLYKKHGAQTLAAVGYVDNHLVILSTSFDVIGQVTAPRSAWDRPKIMGDIQNIPRAASNVATAQVAKYPRHLRIVRPAFNQALYEHVWDESLKSFRRLSAEEGWDTSDEVTLPALPAITAKLTLSIIGKVGFGIGSADSKLRHAFEVTAENSFMRVMLPSWLFNLPIDRLRRIKEANEYVTSTMHKQIAARRAQNAEQLDDVRDIFNYLINANASESSTSALDDEELLSNTFILLFAGHETAAKTLACCLGLLACNPQEQGKLYQYIEEQLPGKRDPVLDDFDALKPVSDCLMETLRLFSVAPLVMREATEDTVLRVPGVTEPVMLPKGTMFIGDIVGINYDDERYPDPFEFRPSRWAGKRDLLAEDYISFGNGVHACLGRKFALYEMVCFLVQFVRTWRVEPVLKENESMRAWRERVLDGGIRMAILMTTGDIPVKLCRRT</sequence>
<evidence type="ECO:0000256" key="8">
    <source>
        <dbReference type="ARBA" id="ARBA00023033"/>
    </source>
</evidence>
<dbReference type="OrthoDB" id="1470350at2759"/>
<evidence type="ECO:0000256" key="4">
    <source>
        <dbReference type="ARBA" id="ARBA00022617"/>
    </source>
</evidence>
<accession>A0A165C5K6</accession>
<dbReference type="InterPro" id="IPR036396">
    <property type="entry name" value="Cyt_P450_sf"/>
</dbReference>
<dbReference type="Pfam" id="PF00067">
    <property type="entry name" value="p450"/>
    <property type="match status" value="1"/>
</dbReference>
<evidence type="ECO:0000256" key="9">
    <source>
        <dbReference type="PIRSR" id="PIRSR602401-1"/>
    </source>
</evidence>
<dbReference type="PANTHER" id="PTHR24305:SF166">
    <property type="entry name" value="CYTOCHROME P450 12A4, MITOCHONDRIAL-RELATED"/>
    <property type="match status" value="1"/>
</dbReference>
<dbReference type="InterPro" id="IPR050121">
    <property type="entry name" value="Cytochrome_P450_monoxygenase"/>
</dbReference>
<keyword evidence="7 9" id="KW-0408">Iron</keyword>
<evidence type="ECO:0000256" key="5">
    <source>
        <dbReference type="ARBA" id="ARBA00022723"/>
    </source>
</evidence>
<reference evidence="11 12" key="1">
    <citation type="journal article" date="2016" name="Mol. Biol. Evol.">
        <title>Comparative Genomics of Early-Diverging Mushroom-Forming Fungi Provides Insights into the Origins of Lignocellulose Decay Capabilities.</title>
        <authorList>
            <person name="Nagy L.G."/>
            <person name="Riley R."/>
            <person name="Tritt A."/>
            <person name="Adam C."/>
            <person name="Daum C."/>
            <person name="Floudas D."/>
            <person name="Sun H."/>
            <person name="Yadav J.S."/>
            <person name="Pangilinan J."/>
            <person name="Larsson K.H."/>
            <person name="Matsuura K."/>
            <person name="Barry K."/>
            <person name="Labutti K."/>
            <person name="Kuo R."/>
            <person name="Ohm R.A."/>
            <person name="Bhattacharya S.S."/>
            <person name="Shirouzu T."/>
            <person name="Yoshinaga Y."/>
            <person name="Martin F.M."/>
            <person name="Grigoriev I.V."/>
            <person name="Hibbett D.S."/>
        </authorList>
    </citation>
    <scope>NUCLEOTIDE SEQUENCE [LARGE SCALE GENOMIC DNA]</scope>
    <source>
        <strain evidence="11 12">HHB12733</strain>
    </source>
</reference>
<dbReference type="AlphaFoldDB" id="A0A165C5K6"/>
<evidence type="ECO:0000256" key="2">
    <source>
        <dbReference type="ARBA" id="ARBA00005179"/>
    </source>
</evidence>
<evidence type="ECO:0000256" key="6">
    <source>
        <dbReference type="ARBA" id="ARBA00023002"/>
    </source>
</evidence>
<evidence type="ECO:0000256" key="1">
    <source>
        <dbReference type="ARBA" id="ARBA00001971"/>
    </source>
</evidence>
<dbReference type="InterPro" id="IPR002401">
    <property type="entry name" value="Cyt_P450_E_grp-I"/>
</dbReference>
<comment type="pathway">
    <text evidence="2">Secondary metabolite biosynthesis.</text>
</comment>
<evidence type="ECO:0000313" key="11">
    <source>
        <dbReference type="EMBL" id="KZT50271.1"/>
    </source>
</evidence>
<keyword evidence="4 9" id="KW-0349">Heme</keyword>
<feature type="binding site" description="axial binding residue" evidence="9">
    <location>
        <position position="448"/>
    </location>
    <ligand>
        <name>heme</name>
        <dbReference type="ChEBI" id="CHEBI:30413"/>
    </ligand>
    <ligandPart>
        <name>Fe</name>
        <dbReference type="ChEBI" id="CHEBI:18248"/>
    </ligandPart>
</feature>
<dbReference type="InParanoid" id="A0A165C5K6"/>
<name>A0A165C5K6_9BASI</name>
<organism evidence="11 12">
    <name type="scientific">Calocera cornea HHB12733</name>
    <dbReference type="NCBI Taxonomy" id="1353952"/>
    <lineage>
        <taxon>Eukaryota</taxon>
        <taxon>Fungi</taxon>
        <taxon>Dikarya</taxon>
        <taxon>Basidiomycota</taxon>
        <taxon>Agaricomycotina</taxon>
        <taxon>Dacrymycetes</taxon>
        <taxon>Dacrymycetales</taxon>
        <taxon>Dacrymycetaceae</taxon>
        <taxon>Calocera</taxon>
    </lineage>
</organism>
<evidence type="ECO:0000256" key="10">
    <source>
        <dbReference type="RuleBase" id="RU000461"/>
    </source>
</evidence>
<keyword evidence="6 10" id="KW-0560">Oxidoreductase</keyword>
<dbReference type="PRINTS" id="PR00463">
    <property type="entry name" value="EP450I"/>
</dbReference>
<dbReference type="GO" id="GO:0016705">
    <property type="term" value="F:oxidoreductase activity, acting on paired donors, with incorporation or reduction of molecular oxygen"/>
    <property type="evidence" value="ECO:0007669"/>
    <property type="project" value="InterPro"/>
</dbReference>
<dbReference type="GO" id="GO:0020037">
    <property type="term" value="F:heme binding"/>
    <property type="evidence" value="ECO:0007669"/>
    <property type="project" value="InterPro"/>
</dbReference>
<dbReference type="PROSITE" id="PS00086">
    <property type="entry name" value="CYTOCHROME_P450"/>
    <property type="match status" value="1"/>
</dbReference>
<evidence type="ECO:0000256" key="3">
    <source>
        <dbReference type="ARBA" id="ARBA00010617"/>
    </source>
</evidence>
<dbReference type="PANTHER" id="PTHR24305">
    <property type="entry name" value="CYTOCHROME P450"/>
    <property type="match status" value="1"/>
</dbReference>
<dbReference type="InterPro" id="IPR017972">
    <property type="entry name" value="Cyt_P450_CS"/>
</dbReference>
<dbReference type="PRINTS" id="PR00385">
    <property type="entry name" value="P450"/>
</dbReference>
<proteinExistence type="inferred from homology"/>
<protein>
    <submittedName>
        <fullName evidence="11">Cytochrome P450</fullName>
    </submittedName>
</protein>
<dbReference type="Proteomes" id="UP000076842">
    <property type="component" value="Unassembled WGS sequence"/>
</dbReference>
<dbReference type="Gene3D" id="1.10.630.10">
    <property type="entry name" value="Cytochrome P450"/>
    <property type="match status" value="1"/>
</dbReference>
<dbReference type="InterPro" id="IPR001128">
    <property type="entry name" value="Cyt_P450"/>
</dbReference>
<dbReference type="STRING" id="1353952.A0A165C5K6"/>
<comment type="similarity">
    <text evidence="3 10">Belongs to the cytochrome P450 family.</text>
</comment>
<evidence type="ECO:0000256" key="7">
    <source>
        <dbReference type="ARBA" id="ARBA00023004"/>
    </source>
</evidence>
<keyword evidence="8 10" id="KW-0503">Monooxygenase</keyword>
<keyword evidence="5 9" id="KW-0479">Metal-binding</keyword>
<keyword evidence="12" id="KW-1185">Reference proteome</keyword>
<evidence type="ECO:0000313" key="12">
    <source>
        <dbReference type="Proteomes" id="UP000076842"/>
    </source>
</evidence>
<comment type="cofactor">
    <cofactor evidence="1 9">
        <name>heme</name>
        <dbReference type="ChEBI" id="CHEBI:30413"/>
    </cofactor>
</comment>
<dbReference type="GO" id="GO:0004497">
    <property type="term" value="F:monooxygenase activity"/>
    <property type="evidence" value="ECO:0007669"/>
    <property type="project" value="UniProtKB-KW"/>
</dbReference>
<gene>
    <name evidence="11" type="ORF">CALCODRAFT_522048</name>
</gene>
<dbReference type="GO" id="GO:0005506">
    <property type="term" value="F:iron ion binding"/>
    <property type="evidence" value="ECO:0007669"/>
    <property type="project" value="InterPro"/>
</dbReference>
<dbReference type="EMBL" id="KV424198">
    <property type="protein sequence ID" value="KZT50271.1"/>
    <property type="molecule type" value="Genomic_DNA"/>
</dbReference>
<dbReference type="SUPFAM" id="SSF48264">
    <property type="entry name" value="Cytochrome P450"/>
    <property type="match status" value="1"/>
</dbReference>